<comment type="caution">
    <text evidence="3">The sequence shown here is derived from an EMBL/GenBank/DDBJ whole genome shotgun (WGS) entry which is preliminary data.</text>
</comment>
<feature type="compositionally biased region" description="Basic and acidic residues" evidence="1">
    <location>
        <begin position="247"/>
        <end position="260"/>
    </location>
</feature>
<feature type="domain" description="AT3G52170-like helix-turn-helix" evidence="2">
    <location>
        <begin position="31"/>
        <end position="79"/>
    </location>
</feature>
<accession>A0AAW1JRT0</accession>
<sequence length="440" mass="48420">MYAIKGSWFGQTFALATSSDSAGRKSRIRRSKEERKSMVVTFIRRYQSSNNGNFPSLNLTHKEVGGSFYTVREIVREIIQENRVLGPARFSPELLRDENGATEYPLGSLATDIRGPIFHTENEQNGVSNHAATKDVVFSEHVVSSSSDVLLNSSGQCFDEIETSIDDVTDVNQINGLSDETDELQAAGSLVAEEELGLNGAYDAQVRLPTEEVVVETFPLRPENEGTDDLGRLSNDSENSNGTWNDFEMKPVDSTSDRPHVDAISSSVGSVNHVATEGTSGSQLSRLLVSDRCPNIDSSHLQLNGEIVQHDERCPMNEASDISETPEIYEGTSVLHENMDRISSHSAVTSKTAEQPNRQNASKGMTHTEDRSSNSNDKEHPSEAVSDKINQRNEKAAATSPPPVDRINLRSWERAAVKRQPNLLLAIVKAFADALIKFWS</sequence>
<feature type="region of interest" description="Disordered" evidence="1">
    <location>
        <begin position="344"/>
        <end position="405"/>
    </location>
</feature>
<dbReference type="InterPro" id="IPR058941">
    <property type="entry name" value="HTH_AT3G52170-like"/>
</dbReference>
<dbReference type="Proteomes" id="UP001443914">
    <property type="component" value="Unassembled WGS sequence"/>
</dbReference>
<feature type="compositionally biased region" description="Polar residues" evidence="1">
    <location>
        <begin position="234"/>
        <end position="244"/>
    </location>
</feature>
<gene>
    <name evidence="3" type="ORF">RND81_07G168500</name>
</gene>
<feature type="compositionally biased region" description="Polar residues" evidence="1">
    <location>
        <begin position="344"/>
        <end position="365"/>
    </location>
</feature>
<dbReference type="EMBL" id="JBDFQZ010000007">
    <property type="protein sequence ID" value="KAK9707032.1"/>
    <property type="molecule type" value="Genomic_DNA"/>
</dbReference>
<reference evidence="3" key="1">
    <citation type="submission" date="2024-03" db="EMBL/GenBank/DDBJ databases">
        <title>WGS assembly of Saponaria officinalis var. Norfolk2.</title>
        <authorList>
            <person name="Jenkins J."/>
            <person name="Shu S."/>
            <person name="Grimwood J."/>
            <person name="Barry K."/>
            <person name="Goodstein D."/>
            <person name="Schmutz J."/>
            <person name="Leebens-Mack J."/>
            <person name="Osbourn A."/>
        </authorList>
    </citation>
    <scope>NUCLEOTIDE SEQUENCE [LARGE SCALE GENOMIC DNA]</scope>
    <source>
        <strain evidence="3">JIC</strain>
    </source>
</reference>
<feature type="region of interest" description="Disordered" evidence="1">
    <location>
        <begin position="221"/>
        <end position="260"/>
    </location>
</feature>
<protein>
    <recommendedName>
        <fullName evidence="2">AT3G52170-like helix-turn-helix domain-containing protein</fullName>
    </recommendedName>
</protein>
<keyword evidence="4" id="KW-1185">Reference proteome</keyword>
<dbReference type="PANTHER" id="PTHR34568:SF1">
    <property type="entry name" value="DNA BINDING PROTEIN"/>
    <property type="match status" value="1"/>
</dbReference>
<name>A0AAW1JRT0_SAPOF</name>
<organism evidence="3 4">
    <name type="scientific">Saponaria officinalis</name>
    <name type="common">Common soapwort</name>
    <name type="synonym">Lychnis saponaria</name>
    <dbReference type="NCBI Taxonomy" id="3572"/>
    <lineage>
        <taxon>Eukaryota</taxon>
        <taxon>Viridiplantae</taxon>
        <taxon>Streptophyta</taxon>
        <taxon>Embryophyta</taxon>
        <taxon>Tracheophyta</taxon>
        <taxon>Spermatophyta</taxon>
        <taxon>Magnoliopsida</taxon>
        <taxon>eudicotyledons</taxon>
        <taxon>Gunneridae</taxon>
        <taxon>Pentapetalae</taxon>
        <taxon>Caryophyllales</taxon>
        <taxon>Caryophyllaceae</taxon>
        <taxon>Caryophylleae</taxon>
        <taxon>Saponaria</taxon>
    </lineage>
</organism>
<dbReference type="InterPro" id="IPR058942">
    <property type="entry name" value="AT3G52170-like"/>
</dbReference>
<dbReference type="PANTHER" id="PTHR34568">
    <property type="entry name" value="RRM DOMAIN-CONTAINING PROTEIN"/>
    <property type="match status" value="1"/>
</dbReference>
<feature type="compositionally biased region" description="Basic and acidic residues" evidence="1">
    <location>
        <begin position="366"/>
        <end position="395"/>
    </location>
</feature>
<proteinExistence type="predicted"/>
<evidence type="ECO:0000313" key="3">
    <source>
        <dbReference type="EMBL" id="KAK9707032.1"/>
    </source>
</evidence>
<dbReference type="Pfam" id="PF25896">
    <property type="entry name" value="HTH_AT3G52170"/>
    <property type="match status" value="1"/>
</dbReference>
<evidence type="ECO:0000259" key="2">
    <source>
        <dbReference type="Pfam" id="PF25896"/>
    </source>
</evidence>
<evidence type="ECO:0000256" key="1">
    <source>
        <dbReference type="SAM" id="MobiDB-lite"/>
    </source>
</evidence>
<dbReference type="AlphaFoldDB" id="A0AAW1JRT0"/>
<evidence type="ECO:0000313" key="4">
    <source>
        <dbReference type="Proteomes" id="UP001443914"/>
    </source>
</evidence>